<reference evidence="2 3" key="1">
    <citation type="submission" date="2020-02" db="EMBL/GenBank/DDBJ databases">
        <title>Draft genome sequence of Haematococcus lacustris strain NIES-144.</title>
        <authorList>
            <person name="Morimoto D."/>
            <person name="Nakagawa S."/>
            <person name="Yoshida T."/>
            <person name="Sawayama S."/>
        </authorList>
    </citation>
    <scope>NUCLEOTIDE SEQUENCE [LARGE SCALE GENOMIC DNA]</scope>
    <source>
        <strain evidence="2 3">NIES-144</strain>
    </source>
</reference>
<keyword evidence="3" id="KW-1185">Reference proteome</keyword>
<evidence type="ECO:0000256" key="1">
    <source>
        <dbReference type="SAM" id="MobiDB-lite"/>
    </source>
</evidence>
<evidence type="ECO:0000313" key="2">
    <source>
        <dbReference type="EMBL" id="GFH25376.1"/>
    </source>
</evidence>
<evidence type="ECO:0000313" key="3">
    <source>
        <dbReference type="Proteomes" id="UP000485058"/>
    </source>
</evidence>
<dbReference type="Proteomes" id="UP000485058">
    <property type="component" value="Unassembled WGS sequence"/>
</dbReference>
<feature type="compositionally biased region" description="Polar residues" evidence="1">
    <location>
        <begin position="45"/>
        <end position="58"/>
    </location>
</feature>
<dbReference type="EMBL" id="BLLF01002798">
    <property type="protein sequence ID" value="GFH25376.1"/>
    <property type="molecule type" value="Genomic_DNA"/>
</dbReference>
<name>A0A6A0A172_HAELA</name>
<organism evidence="2 3">
    <name type="scientific">Haematococcus lacustris</name>
    <name type="common">Green alga</name>
    <name type="synonym">Haematococcus pluvialis</name>
    <dbReference type="NCBI Taxonomy" id="44745"/>
    <lineage>
        <taxon>Eukaryota</taxon>
        <taxon>Viridiplantae</taxon>
        <taxon>Chlorophyta</taxon>
        <taxon>core chlorophytes</taxon>
        <taxon>Chlorophyceae</taxon>
        <taxon>CS clade</taxon>
        <taxon>Chlamydomonadales</taxon>
        <taxon>Haematococcaceae</taxon>
        <taxon>Haematococcus</taxon>
    </lineage>
</organism>
<protein>
    <submittedName>
        <fullName evidence="2">Uncharacterized protein</fullName>
    </submittedName>
</protein>
<accession>A0A6A0A172</accession>
<dbReference type="AlphaFoldDB" id="A0A6A0A172"/>
<proteinExistence type="predicted"/>
<gene>
    <name evidence="2" type="ORF">HaLaN_23326</name>
</gene>
<sequence length="79" mass="7586">MGPASANLLRSTHIHVTAGGSSVAIFLFTACLGVGSDGCQAGPAEQSTVAAGQQQSVQGPADSSAAAPCCLVSMGLLPG</sequence>
<comment type="caution">
    <text evidence="2">The sequence shown here is derived from an EMBL/GenBank/DDBJ whole genome shotgun (WGS) entry which is preliminary data.</text>
</comment>
<feature type="region of interest" description="Disordered" evidence="1">
    <location>
        <begin position="42"/>
        <end position="64"/>
    </location>
</feature>